<dbReference type="AlphaFoldDB" id="A0A1V8ZZ96"/>
<name>A0A1V8ZZ96_SACPI</name>
<evidence type="ECO:0000313" key="2">
    <source>
        <dbReference type="Proteomes" id="UP000192591"/>
    </source>
</evidence>
<dbReference type="RefSeq" id="WP_081193727.1">
    <property type="nucleotide sequence ID" value="NZ_MWIH01000007.1"/>
</dbReference>
<dbReference type="STRING" id="1962155.B1813_17650"/>
<dbReference type="Pfam" id="PF10094">
    <property type="entry name" value="DUF2332"/>
    <property type="match status" value="1"/>
</dbReference>
<organism evidence="1 2">
    <name type="scientific">Saccharomonospora piscinae</name>
    <dbReference type="NCBI Taxonomy" id="687388"/>
    <lineage>
        <taxon>Bacteria</taxon>
        <taxon>Bacillati</taxon>
        <taxon>Actinomycetota</taxon>
        <taxon>Actinomycetes</taxon>
        <taxon>Pseudonocardiales</taxon>
        <taxon>Pseudonocardiaceae</taxon>
        <taxon>Saccharomonospora</taxon>
    </lineage>
</organism>
<evidence type="ECO:0000313" key="1">
    <source>
        <dbReference type="EMBL" id="OQO90255.1"/>
    </source>
</evidence>
<gene>
    <name evidence="1" type="ORF">B1813_17650</name>
</gene>
<dbReference type="InterPro" id="IPR011200">
    <property type="entry name" value="UCP012608"/>
</dbReference>
<comment type="caution">
    <text evidence="1">The sequence shown here is derived from an EMBL/GenBank/DDBJ whole genome shotgun (WGS) entry which is preliminary data.</text>
</comment>
<reference evidence="1 2" key="1">
    <citation type="submission" date="2017-02" db="EMBL/GenBank/DDBJ databases">
        <title>Draft genome of Saccharomonospora sp. 154.</title>
        <authorList>
            <person name="Alonso-Carmona G.S."/>
            <person name="De La Haba R."/>
            <person name="Vera-Gargallo B."/>
            <person name="Sandoval-Trujillo A.H."/>
            <person name="Ramirez-Duran N."/>
            <person name="Ventosa A."/>
        </authorList>
    </citation>
    <scope>NUCLEOTIDE SEQUENCE [LARGE SCALE GENOMIC DNA]</scope>
    <source>
        <strain evidence="1 2">LRS4.154</strain>
    </source>
</reference>
<evidence type="ECO:0008006" key="3">
    <source>
        <dbReference type="Google" id="ProtNLM"/>
    </source>
</evidence>
<sequence>MASSLDTARERLRRFAEHEAADASPLYSHLAAEAATDDEVAGLLTAASGDDADPALLLAAAHRLVQAEPIHPLSRYYPSLGGLDGPDSQTWPLFRDFVLERADRVRELVSTRATRTDEVRRAAVLYPAVAGVAKRARGPVGLLEVGCGAGLLLGMDTFSYRYQRDGGEQLVAGPAKAVVGLHCSLAVADGAVFPALPKKLAVKARVGLDRHPVDAADEDELAWLEACVWADQPDRIRLLRTAAGAQRRWQPELFAGDAVGDLATAAGRVPDELPLVVFTDGVLGSLPAERREDFVAALGEIAAHRPLSWVAVEYSGDSGDSGLAAWLNLVAPDAAAPAAATGQAVLGVVAFEDGRARGELLASAEPQGQRMTWLAGSAG</sequence>
<protein>
    <recommendedName>
        <fullName evidence="3">DUF2332 domain-containing protein</fullName>
    </recommendedName>
</protein>
<dbReference type="EMBL" id="MWIH01000007">
    <property type="protein sequence ID" value="OQO90255.1"/>
    <property type="molecule type" value="Genomic_DNA"/>
</dbReference>
<dbReference type="Proteomes" id="UP000192591">
    <property type="component" value="Unassembled WGS sequence"/>
</dbReference>
<accession>A0A1V8ZZ96</accession>
<keyword evidence="2" id="KW-1185">Reference proteome</keyword>
<proteinExistence type="predicted"/>